<protein>
    <recommendedName>
        <fullName evidence="5">LPXTG cell wall anchor domain-containing protein</fullName>
    </recommendedName>
</protein>
<keyword evidence="4" id="KW-1185">Reference proteome</keyword>
<gene>
    <name evidence="3" type="ORF">J2X05_002641</name>
</gene>
<keyword evidence="2" id="KW-0732">Signal</keyword>
<dbReference type="RefSeq" id="WP_310073079.1">
    <property type="nucleotide sequence ID" value="NZ_JAVDVX010000004.1"/>
</dbReference>
<evidence type="ECO:0000313" key="3">
    <source>
        <dbReference type="EMBL" id="MDR7090617.1"/>
    </source>
</evidence>
<keyword evidence="1" id="KW-1133">Transmembrane helix</keyword>
<feature type="signal peptide" evidence="2">
    <location>
        <begin position="1"/>
        <end position="20"/>
    </location>
</feature>
<dbReference type="EMBL" id="JAVDVX010000004">
    <property type="protein sequence ID" value="MDR7090617.1"/>
    <property type="molecule type" value="Genomic_DNA"/>
</dbReference>
<comment type="caution">
    <text evidence="3">The sequence shown here is derived from an EMBL/GenBank/DDBJ whole genome shotgun (WGS) entry which is preliminary data.</text>
</comment>
<organism evidence="3 4">
    <name type="scientific">Cellvibrio fibrivorans</name>
    <dbReference type="NCBI Taxonomy" id="126350"/>
    <lineage>
        <taxon>Bacteria</taxon>
        <taxon>Pseudomonadati</taxon>
        <taxon>Pseudomonadota</taxon>
        <taxon>Gammaproteobacteria</taxon>
        <taxon>Cellvibrionales</taxon>
        <taxon>Cellvibrionaceae</taxon>
        <taxon>Cellvibrio</taxon>
    </lineage>
</organism>
<feature type="transmembrane region" description="Helical" evidence="1">
    <location>
        <begin position="88"/>
        <end position="107"/>
    </location>
</feature>
<reference evidence="3 4" key="1">
    <citation type="submission" date="2023-07" db="EMBL/GenBank/DDBJ databases">
        <title>Sorghum-associated microbial communities from plants grown in Nebraska, USA.</title>
        <authorList>
            <person name="Schachtman D."/>
        </authorList>
    </citation>
    <scope>NUCLEOTIDE SEQUENCE [LARGE SCALE GENOMIC DNA]</scope>
    <source>
        <strain evidence="3 4">BE190</strain>
    </source>
</reference>
<keyword evidence="1" id="KW-0472">Membrane</keyword>
<dbReference type="Proteomes" id="UP001253595">
    <property type="component" value="Unassembled WGS sequence"/>
</dbReference>
<evidence type="ECO:0000313" key="4">
    <source>
        <dbReference type="Proteomes" id="UP001253595"/>
    </source>
</evidence>
<sequence length="115" mass="12047">MLNHSLMFLALISFSIVSSAAAIPMDADLAAVDATPNAVLHKDYVILQGGDVDKDVAEALADVDVDAAPAKSDLPAVSDWFAVRDDEGGLQSLALLMLLIGLGVFFLSRKSSSTK</sequence>
<name>A0ABU1UZI7_9GAMM</name>
<feature type="chain" id="PRO_5045291571" description="LPXTG cell wall anchor domain-containing protein" evidence="2">
    <location>
        <begin position="21"/>
        <end position="115"/>
    </location>
</feature>
<evidence type="ECO:0000256" key="2">
    <source>
        <dbReference type="SAM" id="SignalP"/>
    </source>
</evidence>
<proteinExistence type="predicted"/>
<evidence type="ECO:0008006" key="5">
    <source>
        <dbReference type="Google" id="ProtNLM"/>
    </source>
</evidence>
<accession>A0ABU1UZI7</accession>
<keyword evidence="1" id="KW-0812">Transmembrane</keyword>
<evidence type="ECO:0000256" key="1">
    <source>
        <dbReference type="SAM" id="Phobius"/>
    </source>
</evidence>